<dbReference type="PANTHER" id="PTHR32078:SF1">
    <property type="entry name" value="NUCLEAR PROTEIN MDM1"/>
    <property type="match status" value="1"/>
</dbReference>
<organism evidence="11 12">
    <name type="scientific">Galendromus occidentalis</name>
    <name type="common">western predatory mite</name>
    <dbReference type="NCBI Taxonomy" id="34638"/>
    <lineage>
        <taxon>Eukaryota</taxon>
        <taxon>Metazoa</taxon>
        <taxon>Ecdysozoa</taxon>
        <taxon>Arthropoda</taxon>
        <taxon>Chelicerata</taxon>
        <taxon>Arachnida</taxon>
        <taxon>Acari</taxon>
        <taxon>Parasitiformes</taxon>
        <taxon>Mesostigmata</taxon>
        <taxon>Gamasina</taxon>
        <taxon>Phytoseioidea</taxon>
        <taxon>Phytoseiidae</taxon>
        <taxon>Typhlodrominae</taxon>
        <taxon>Galendromus</taxon>
    </lineage>
</organism>
<feature type="compositionally biased region" description="Low complexity" evidence="10">
    <location>
        <begin position="273"/>
        <end position="288"/>
    </location>
</feature>
<keyword evidence="11" id="KW-1185">Reference proteome</keyword>
<feature type="region of interest" description="Disordered" evidence="10">
    <location>
        <begin position="123"/>
        <end position="352"/>
    </location>
</feature>
<dbReference type="KEGG" id="goe:108864429"/>
<reference evidence="12" key="1">
    <citation type="submission" date="2025-08" db="UniProtKB">
        <authorList>
            <consortium name="RefSeq"/>
        </authorList>
    </citation>
    <scope>IDENTIFICATION</scope>
</reference>
<dbReference type="GeneID" id="108864429"/>
<evidence type="ECO:0000256" key="1">
    <source>
        <dbReference type="ARBA" id="ARBA00004114"/>
    </source>
</evidence>
<feature type="compositionally biased region" description="Low complexity" evidence="10">
    <location>
        <begin position="187"/>
        <end position="199"/>
    </location>
</feature>
<feature type="region of interest" description="Disordered" evidence="10">
    <location>
        <begin position="83"/>
        <end position="107"/>
    </location>
</feature>
<accession>A0AAJ7PAI3</accession>
<evidence type="ECO:0000313" key="11">
    <source>
        <dbReference type="Proteomes" id="UP000694867"/>
    </source>
</evidence>
<dbReference type="GO" id="GO:0008017">
    <property type="term" value="F:microtubule binding"/>
    <property type="evidence" value="ECO:0007669"/>
    <property type="project" value="InterPro"/>
</dbReference>
<evidence type="ECO:0000256" key="6">
    <source>
        <dbReference type="ARBA" id="ARBA00022701"/>
    </source>
</evidence>
<evidence type="ECO:0000256" key="8">
    <source>
        <dbReference type="ARBA" id="ARBA00023242"/>
    </source>
</evidence>
<keyword evidence="5" id="KW-0963">Cytoplasm</keyword>
<dbReference type="Proteomes" id="UP000694867">
    <property type="component" value="Unplaced"/>
</dbReference>
<keyword evidence="7" id="KW-0206">Cytoskeleton</keyword>
<dbReference type="GO" id="GO:0005814">
    <property type="term" value="C:centriole"/>
    <property type="evidence" value="ECO:0007669"/>
    <property type="project" value="UniProtKB-SubCell"/>
</dbReference>
<comment type="similarity">
    <text evidence="3">Belongs to the MDM1 family.</text>
</comment>
<dbReference type="GO" id="GO:0005874">
    <property type="term" value="C:microtubule"/>
    <property type="evidence" value="ECO:0007669"/>
    <property type="project" value="UniProtKB-KW"/>
</dbReference>
<dbReference type="PANTHER" id="PTHR32078">
    <property type="entry name" value="NUCLEAR PROTEIN MDM1"/>
    <property type="match status" value="1"/>
</dbReference>
<feature type="compositionally biased region" description="Low complexity" evidence="10">
    <location>
        <begin position="341"/>
        <end position="352"/>
    </location>
</feature>
<protein>
    <recommendedName>
        <fullName evidence="4">Nuclear protein MDM1</fullName>
    </recommendedName>
</protein>
<dbReference type="RefSeq" id="XP_018495555.1">
    <property type="nucleotide sequence ID" value="XM_018640039.1"/>
</dbReference>
<dbReference type="AlphaFoldDB" id="A0AAJ7PAI3"/>
<sequence>MGDVRDILRGGLMSQSHPAPSNGAPMPHSPTADSWRWTEYTSEYRPFSQYTYSAGSWHRNTPLDTTDGPSSWYAEVAERIHKAEEYKTRSRSSGIGETDYPSERNRLIWSNSVSALTLHDTVDSGARHRRQKSRFHSLGPAFPLNKDSKPALATASTGRSASKPRTSRSVSRRRPESKDVPDSKTGATSPTKTAAKTPTAKPPAKKVPDNKEVQSPKPRAVVKPTPAKEGDKIKEEKKWIKPAPSETIDSKAKDSGKDSKPAAEKISPKNAETPSAPARHATSASSPAAAPPAKAPTLPVVSPVAKNGAAPKPAEILKPTPTPTQPVQAAPAASEPVQPQTKPTVPEPVAKPVAVERKVPDVKPLAMATPLIPSVAPTPVAPKTAPVDPMAQSFIDHSTIGGGGPAAKVVPKPADLNMARSRLDEFWAEGK</sequence>
<evidence type="ECO:0000256" key="7">
    <source>
        <dbReference type="ARBA" id="ARBA00023212"/>
    </source>
</evidence>
<comment type="function">
    <text evidence="9">Microtubule-binding protein that negatively regulates centriole duplication. Binds to and stabilizes microtubules.</text>
</comment>
<dbReference type="GO" id="GO:0005634">
    <property type="term" value="C:nucleus"/>
    <property type="evidence" value="ECO:0007669"/>
    <property type="project" value="UniProtKB-SubCell"/>
</dbReference>
<dbReference type="PRINTS" id="PR01217">
    <property type="entry name" value="PRICHEXTENSN"/>
</dbReference>
<keyword evidence="6" id="KW-0493">Microtubule</keyword>
<dbReference type="InterPro" id="IPR029136">
    <property type="entry name" value="MDM1"/>
</dbReference>
<feature type="compositionally biased region" description="Basic and acidic residues" evidence="10">
    <location>
        <begin position="173"/>
        <end position="182"/>
    </location>
</feature>
<evidence type="ECO:0000256" key="5">
    <source>
        <dbReference type="ARBA" id="ARBA00022490"/>
    </source>
</evidence>
<evidence type="ECO:0000313" key="12">
    <source>
        <dbReference type="RefSeq" id="XP_018495555.1"/>
    </source>
</evidence>
<evidence type="ECO:0000256" key="10">
    <source>
        <dbReference type="SAM" id="MobiDB-lite"/>
    </source>
</evidence>
<comment type="subcellular location">
    <subcellularLocation>
        <location evidence="1">Cytoplasm</location>
        <location evidence="1">Cytoskeleton</location>
        <location evidence="1">Microtubule organizing center</location>
        <location evidence="1">Centrosome</location>
        <location evidence="1">Centriole</location>
    </subcellularLocation>
    <subcellularLocation>
        <location evidence="2">Nucleus</location>
    </subcellularLocation>
</comment>
<keyword evidence="8" id="KW-0539">Nucleus</keyword>
<evidence type="ECO:0000256" key="9">
    <source>
        <dbReference type="ARBA" id="ARBA00045771"/>
    </source>
</evidence>
<evidence type="ECO:0000256" key="3">
    <source>
        <dbReference type="ARBA" id="ARBA00010494"/>
    </source>
</evidence>
<dbReference type="GO" id="GO:0046600">
    <property type="term" value="P:negative regulation of centriole replication"/>
    <property type="evidence" value="ECO:0007669"/>
    <property type="project" value="InterPro"/>
</dbReference>
<feature type="compositionally biased region" description="Basic and acidic residues" evidence="10">
    <location>
        <begin position="248"/>
        <end position="267"/>
    </location>
</feature>
<feature type="compositionally biased region" description="Basic and acidic residues" evidence="10">
    <location>
        <begin position="226"/>
        <end position="239"/>
    </location>
</feature>
<evidence type="ECO:0000256" key="4">
    <source>
        <dbReference type="ARBA" id="ARBA00013508"/>
    </source>
</evidence>
<gene>
    <name evidence="12" type="primary">LOC108864429</name>
</gene>
<evidence type="ECO:0000256" key="2">
    <source>
        <dbReference type="ARBA" id="ARBA00004123"/>
    </source>
</evidence>
<feature type="region of interest" description="Disordered" evidence="10">
    <location>
        <begin position="1"/>
        <end position="32"/>
    </location>
</feature>
<proteinExistence type="inferred from homology"/>
<name>A0AAJ7PAI3_9ACAR</name>